<reference evidence="9 10" key="1">
    <citation type="journal article" date="2011" name="Nat. Biotechnol.">
        <title>Comparative genomic analysis of the thermophilic biomass-degrading fungi Myceliophthora thermophila and Thielavia terrestris.</title>
        <authorList>
            <person name="Berka R.M."/>
            <person name="Grigoriev I.V."/>
            <person name="Otillar R."/>
            <person name="Salamov A."/>
            <person name="Grimwood J."/>
            <person name="Reid I."/>
            <person name="Ishmael N."/>
            <person name="John T."/>
            <person name="Darmond C."/>
            <person name="Moisan M.-C."/>
            <person name="Henrissat B."/>
            <person name="Coutinho P.M."/>
            <person name="Lombard V."/>
            <person name="Natvig D.O."/>
            <person name="Lindquist E."/>
            <person name="Schmutz J."/>
            <person name="Lucas S."/>
            <person name="Harris P."/>
            <person name="Powlowski J."/>
            <person name="Bellemare A."/>
            <person name="Taylor D."/>
            <person name="Butler G."/>
            <person name="de Vries R.P."/>
            <person name="Allijn I.E."/>
            <person name="van den Brink J."/>
            <person name="Ushinsky S."/>
            <person name="Storms R."/>
            <person name="Powell A.J."/>
            <person name="Paulsen I.T."/>
            <person name="Elbourne L.D.H."/>
            <person name="Baker S.E."/>
            <person name="Magnuson J."/>
            <person name="LaBoissiere S."/>
            <person name="Clutterbuck A.J."/>
            <person name="Martinez D."/>
            <person name="Wogulis M."/>
            <person name="de Leon A.L."/>
            <person name="Rey M.W."/>
            <person name="Tsang A."/>
        </authorList>
    </citation>
    <scope>NUCLEOTIDE SEQUENCE [LARGE SCALE GENOMIC DNA]</scope>
    <source>
        <strain evidence="10">ATCC 42464 / BCRC 31852 / DSM 1799</strain>
    </source>
</reference>
<dbReference type="AlphaFoldDB" id="G2QK81"/>
<dbReference type="InterPro" id="IPR017901">
    <property type="entry name" value="C-CAP_CF_C-like"/>
</dbReference>
<name>G2QK81_THET4</name>
<dbReference type="GeneID" id="11510992"/>
<dbReference type="InterPro" id="IPR006599">
    <property type="entry name" value="CARP_motif"/>
</dbReference>
<evidence type="ECO:0000256" key="3">
    <source>
        <dbReference type="ARBA" id="ARBA00022490"/>
    </source>
</evidence>
<keyword evidence="3" id="KW-0963">Cytoplasm</keyword>
<dbReference type="InterPro" id="IPR038397">
    <property type="entry name" value="TBCC_N_sf"/>
</dbReference>
<keyword evidence="10" id="KW-1185">Reference proteome</keyword>
<evidence type="ECO:0000256" key="2">
    <source>
        <dbReference type="ARBA" id="ARBA00008848"/>
    </source>
</evidence>
<keyword evidence="4" id="KW-0007">Acetylation</keyword>
<dbReference type="InterPro" id="IPR027684">
    <property type="entry name" value="TBCC"/>
</dbReference>
<dbReference type="InParanoid" id="G2QK81"/>
<evidence type="ECO:0000313" key="10">
    <source>
        <dbReference type="Proteomes" id="UP000007322"/>
    </source>
</evidence>
<dbReference type="GO" id="GO:0007023">
    <property type="term" value="P:post-chaperonin tubulin folding pathway"/>
    <property type="evidence" value="ECO:0007669"/>
    <property type="project" value="InterPro"/>
</dbReference>
<evidence type="ECO:0000256" key="7">
    <source>
        <dbReference type="SAM" id="MobiDB-lite"/>
    </source>
</evidence>
<dbReference type="Pfam" id="PF07986">
    <property type="entry name" value="TBCC"/>
    <property type="match status" value="1"/>
</dbReference>
<gene>
    <name evidence="9" type="ORF">MYCTH_2308748</name>
</gene>
<comment type="subcellular location">
    <subcellularLocation>
        <location evidence="1">Cytoplasm</location>
    </subcellularLocation>
</comment>
<dbReference type="RefSeq" id="XP_003665232.1">
    <property type="nucleotide sequence ID" value="XM_003665184.1"/>
</dbReference>
<dbReference type="PANTHER" id="PTHR15139:SF0">
    <property type="entry name" value="TUBULIN-SPECIFIC CHAPERONE C"/>
    <property type="match status" value="1"/>
</dbReference>
<comment type="similarity">
    <text evidence="2">Belongs to the TBCC family.</text>
</comment>
<feature type="domain" description="C-CAP/cofactor C-like" evidence="8">
    <location>
        <begin position="195"/>
        <end position="328"/>
    </location>
</feature>
<dbReference type="GO" id="GO:0007021">
    <property type="term" value="P:tubulin complex assembly"/>
    <property type="evidence" value="ECO:0007669"/>
    <property type="project" value="TreeGrafter"/>
</dbReference>
<dbReference type="InterPro" id="IPR016098">
    <property type="entry name" value="CAP/MinC_C"/>
</dbReference>
<dbReference type="OrthoDB" id="194775at2759"/>
<dbReference type="OMA" id="YFQHEIT"/>
<feature type="region of interest" description="Disordered" evidence="7">
    <location>
        <begin position="98"/>
        <end position="154"/>
    </location>
</feature>
<dbReference type="Pfam" id="PF16752">
    <property type="entry name" value="TBCC_N"/>
    <property type="match status" value="1"/>
</dbReference>
<dbReference type="Gene3D" id="2.160.20.70">
    <property type="match status" value="1"/>
</dbReference>
<dbReference type="KEGG" id="mtm:MYCTH_2308748"/>
<accession>G2QK81</accession>
<feature type="compositionally biased region" description="Polar residues" evidence="7">
    <location>
        <begin position="119"/>
        <end position="133"/>
    </location>
</feature>
<protein>
    <recommendedName>
        <fullName evidence="8">C-CAP/cofactor C-like domain-containing protein</fullName>
    </recommendedName>
</protein>
<dbReference type="GO" id="GO:0015631">
    <property type="term" value="F:tubulin binding"/>
    <property type="evidence" value="ECO:0007669"/>
    <property type="project" value="InterPro"/>
</dbReference>
<sequence length="382" mass="41724">MSSQDPKERFYRQFQTSVTTIHEQINQLSSFASVGPERQDAVDHILGGLSHLSKEVADATEFIPAHDLRIYSDTVKSLKDQLNEAQAKLMPKNRFQFRKRPENSDAATAKPDTRRLDLTANTRSSTDVASAQTEAKDTIGALPASSSLPTSSKNYNAEISRDDATAKGVGVRKPSFSAARDVHLSDHIRVHITLPASASRATSSGTLTDLHQCVVDMTLPTSSSTTGSGPGTPFASLTLKDIRSSAIVAGHVNGPVHVTGVRDSVVMVIARQVRIHECRNVVFYLHCVSRPIVEDCTGVQFAKAPEIFLTEKEKKEANLYDQVDDFKWLKTFSSPNWSLLPDDQVVPEDVWKKALDGKPGTLIDDTLRMLGVEKGLGAGKET</sequence>
<evidence type="ECO:0000256" key="6">
    <source>
        <dbReference type="ARBA" id="ARBA00026055"/>
    </source>
</evidence>
<proteinExistence type="inferred from homology"/>
<evidence type="ECO:0000256" key="4">
    <source>
        <dbReference type="ARBA" id="ARBA00022990"/>
    </source>
</evidence>
<feature type="compositionally biased region" description="Low complexity" evidence="7">
    <location>
        <begin position="141"/>
        <end position="152"/>
    </location>
</feature>
<organism evidence="9 10">
    <name type="scientific">Thermothelomyces thermophilus (strain ATCC 42464 / BCRC 31852 / DSM 1799)</name>
    <name type="common">Sporotrichum thermophile</name>
    <dbReference type="NCBI Taxonomy" id="573729"/>
    <lineage>
        <taxon>Eukaryota</taxon>
        <taxon>Fungi</taxon>
        <taxon>Dikarya</taxon>
        <taxon>Ascomycota</taxon>
        <taxon>Pezizomycotina</taxon>
        <taxon>Sordariomycetes</taxon>
        <taxon>Sordariomycetidae</taxon>
        <taxon>Sordariales</taxon>
        <taxon>Chaetomiaceae</taxon>
        <taxon>Thermothelomyces</taxon>
    </lineage>
</organism>
<dbReference type="EMBL" id="CP003006">
    <property type="protein sequence ID" value="AEO59987.1"/>
    <property type="molecule type" value="Genomic_DNA"/>
</dbReference>
<dbReference type="SMART" id="SM00673">
    <property type="entry name" value="CARP"/>
    <property type="match status" value="1"/>
</dbReference>
<dbReference type="eggNOG" id="KOG2512">
    <property type="taxonomic scope" value="Eukaryota"/>
</dbReference>
<dbReference type="STRING" id="573729.G2QK81"/>
<dbReference type="InterPro" id="IPR031925">
    <property type="entry name" value="TBCC_N"/>
</dbReference>
<dbReference type="Gene3D" id="1.20.58.1250">
    <property type="entry name" value="Tubulin Binding Cofactor C, N-terminal domain"/>
    <property type="match status" value="1"/>
</dbReference>
<evidence type="ECO:0000313" key="9">
    <source>
        <dbReference type="EMBL" id="AEO59987.1"/>
    </source>
</evidence>
<evidence type="ECO:0000259" key="8">
    <source>
        <dbReference type="PROSITE" id="PS51329"/>
    </source>
</evidence>
<keyword evidence="5" id="KW-0143">Chaperone</keyword>
<dbReference type="PANTHER" id="PTHR15139">
    <property type="entry name" value="TUBULIN FOLDING COFACTOR C"/>
    <property type="match status" value="1"/>
</dbReference>
<evidence type="ECO:0000256" key="5">
    <source>
        <dbReference type="ARBA" id="ARBA00023186"/>
    </source>
</evidence>
<dbReference type="InterPro" id="IPR012945">
    <property type="entry name" value="Tubulin-bd_cofactor_C_dom"/>
</dbReference>
<comment type="subunit">
    <text evidence="6">Supercomplex made of cofactors A to E. Cofactors A and D function by capturing and stabilizing tubulin in a quasi-native conformation. Cofactor E binds to the cofactor D-tubulin complex; interaction with cofactor C then causes the release of tubulin polypeptides that are committed to the native state.</text>
</comment>
<dbReference type="PROSITE" id="PS51329">
    <property type="entry name" value="C_CAP_COFACTOR_C"/>
    <property type="match status" value="1"/>
</dbReference>
<dbReference type="GO" id="GO:0005737">
    <property type="term" value="C:cytoplasm"/>
    <property type="evidence" value="ECO:0007669"/>
    <property type="project" value="UniProtKB-SubCell"/>
</dbReference>
<evidence type="ECO:0000256" key="1">
    <source>
        <dbReference type="ARBA" id="ARBA00004496"/>
    </source>
</evidence>
<dbReference type="HOGENOM" id="CLU_032612_1_0_1"/>
<dbReference type="Proteomes" id="UP000007322">
    <property type="component" value="Chromosome 5"/>
</dbReference>
<dbReference type="VEuPathDB" id="FungiDB:MYCTH_2308748"/>